<feature type="transmembrane region" description="Helical" evidence="1">
    <location>
        <begin position="43"/>
        <end position="60"/>
    </location>
</feature>
<feature type="transmembrane region" description="Helical" evidence="1">
    <location>
        <begin position="152"/>
        <end position="175"/>
    </location>
</feature>
<evidence type="ECO:0000256" key="1">
    <source>
        <dbReference type="SAM" id="Phobius"/>
    </source>
</evidence>
<feature type="transmembrane region" description="Helical" evidence="1">
    <location>
        <begin position="66"/>
        <end position="85"/>
    </location>
</feature>
<keyword evidence="1" id="KW-0812">Transmembrane</keyword>
<name>A0ABS3E3P4_9GAMM</name>
<keyword evidence="1" id="KW-0472">Membrane</keyword>
<keyword evidence="3" id="KW-1185">Reference proteome</keyword>
<sequence length="282" mass="30021">MRAIAEFAMRSRLRAVILTLVGIPLISPAVLALVGLRRGSSDGLFVLVWALLPVVAATGAGYMSPLMAGMAITHFVGVLAGALVLRATRAWSWALVVLTIATSLGIVVTSQVSGGLLDSLMQAVNEAAGGATTPEAQQVRNAFASEAQATGYLTWVSVISATLALLLGRWWQALLYNPGGFREEMHALRMPLPVAAVGMLLWVYCLVSEHFVFWGAVAAFPIMVAGICLIHWLVARKGWGRGPLIAMYITLVIAALPLAGFLCGLALIDSWIDIRARSSNDR</sequence>
<dbReference type="EMBL" id="JAEKJR010000001">
    <property type="protein sequence ID" value="MBN8429916.1"/>
    <property type="molecule type" value="Genomic_DNA"/>
</dbReference>
<feature type="transmembrane region" description="Helical" evidence="1">
    <location>
        <begin position="15"/>
        <end position="36"/>
    </location>
</feature>
<comment type="caution">
    <text evidence="2">The sequence shown here is derived from an EMBL/GenBank/DDBJ whole genome shotgun (WGS) entry which is preliminary data.</text>
</comment>
<gene>
    <name evidence="2" type="ORF">JF535_03525</name>
</gene>
<feature type="transmembrane region" description="Helical" evidence="1">
    <location>
        <begin position="187"/>
        <end position="205"/>
    </location>
</feature>
<evidence type="ECO:0000313" key="2">
    <source>
        <dbReference type="EMBL" id="MBN8429916.1"/>
    </source>
</evidence>
<keyword evidence="1" id="KW-1133">Transmembrane helix</keyword>
<proteinExistence type="predicted"/>
<evidence type="ECO:0000313" key="3">
    <source>
        <dbReference type="Proteomes" id="UP000664293"/>
    </source>
</evidence>
<accession>A0ABS3E3P4</accession>
<feature type="transmembrane region" description="Helical" evidence="1">
    <location>
        <begin position="211"/>
        <end position="233"/>
    </location>
</feature>
<protein>
    <recommendedName>
        <fullName evidence="4">DUF2232 domain-containing protein</fullName>
    </recommendedName>
</protein>
<dbReference type="Proteomes" id="UP000664293">
    <property type="component" value="Unassembled WGS sequence"/>
</dbReference>
<reference evidence="2 3" key="1">
    <citation type="submission" date="2020-12" db="EMBL/GenBank/DDBJ databases">
        <title>Oil enriched cultivation method for isolating marine PHA-producing bacteria.</title>
        <authorList>
            <person name="Zheng W."/>
            <person name="Yu S."/>
            <person name="Huang Y."/>
        </authorList>
    </citation>
    <scope>NUCLEOTIDE SEQUENCE [LARGE SCALE GENOMIC DNA]</scope>
    <source>
        <strain evidence="2 3">SN0-2</strain>
    </source>
</reference>
<evidence type="ECO:0008006" key="4">
    <source>
        <dbReference type="Google" id="ProtNLM"/>
    </source>
</evidence>
<feature type="transmembrane region" description="Helical" evidence="1">
    <location>
        <begin position="92"/>
        <end position="112"/>
    </location>
</feature>
<feature type="transmembrane region" description="Helical" evidence="1">
    <location>
        <begin position="245"/>
        <end position="268"/>
    </location>
</feature>
<organism evidence="2 3">
    <name type="scientific">Microbulbifer salipaludis</name>
    <dbReference type="NCBI Taxonomy" id="187980"/>
    <lineage>
        <taxon>Bacteria</taxon>
        <taxon>Pseudomonadati</taxon>
        <taxon>Pseudomonadota</taxon>
        <taxon>Gammaproteobacteria</taxon>
        <taxon>Cellvibrionales</taxon>
        <taxon>Microbulbiferaceae</taxon>
        <taxon>Microbulbifer</taxon>
    </lineage>
</organism>